<feature type="compositionally biased region" description="Polar residues" evidence="1">
    <location>
        <begin position="4158"/>
        <end position="4168"/>
    </location>
</feature>
<feature type="region of interest" description="Disordered" evidence="1">
    <location>
        <begin position="403"/>
        <end position="425"/>
    </location>
</feature>
<feature type="compositionally biased region" description="Polar residues" evidence="1">
    <location>
        <begin position="2365"/>
        <end position="2376"/>
    </location>
</feature>
<keyword evidence="2" id="KW-1185">Reference proteome</keyword>
<feature type="compositionally biased region" description="Polar residues" evidence="1">
    <location>
        <begin position="559"/>
        <end position="585"/>
    </location>
</feature>
<gene>
    <name evidence="3 4 5" type="primary">LOC118412121</name>
</gene>
<dbReference type="InterPro" id="IPR046432">
    <property type="entry name" value="TASOR"/>
</dbReference>
<feature type="compositionally biased region" description="Polar residues" evidence="1">
    <location>
        <begin position="2876"/>
        <end position="2893"/>
    </location>
</feature>
<feature type="compositionally biased region" description="Basic residues" evidence="1">
    <location>
        <begin position="338"/>
        <end position="354"/>
    </location>
</feature>
<feature type="compositionally biased region" description="Basic residues" evidence="1">
    <location>
        <begin position="3133"/>
        <end position="3148"/>
    </location>
</feature>
<feature type="compositionally biased region" description="Polar residues" evidence="1">
    <location>
        <begin position="677"/>
        <end position="688"/>
    </location>
</feature>
<feature type="region of interest" description="Disordered" evidence="1">
    <location>
        <begin position="934"/>
        <end position="961"/>
    </location>
</feature>
<feature type="region of interest" description="Disordered" evidence="1">
    <location>
        <begin position="2702"/>
        <end position="2729"/>
    </location>
</feature>
<feature type="region of interest" description="Disordered" evidence="1">
    <location>
        <begin position="1095"/>
        <end position="1189"/>
    </location>
</feature>
<name>A0A9J7KUF4_BRAFL</name>
<feature type="region of interest" description="Disordered" evidence="1">
    <location>
        <begin position="2867"/>
        <end position="2902"/>
    </location>
</feature>
<feature type="compositionally biased region" description="Polar residues" evidence="1">
    <location>
        <begin position="1970"/>
        <end position="1983"/>
    </location>
</feature>
<evidence type="ECO:0000313" key="4">
    <source>
        <dbReference type="RefSeq" id="XP_035670655.1"/>
    </source>
</evidence>
<reference evidence="3 4" key="2">
    <citation type="submission" date="2025-04" db="UniProtKB">
        <authorList>
            <consortium name="RefSeq"/>
        </authorList>
    </citation>
    <scope>IDENTIFICATION</scope>
    <source>
        <strain evidence="3 4">S238N-H82</strain>
        <tissue evidence="3 4">Testes</tissue>
    </source>
</reference>
<feature type="compositionally biased region" description="Polar residues" evidence="1">
    <location>
        <begin position="2414"/>
        <end position="2431"/>
    </location>
</feature>
<feature type="region of interest" description="Disordered" evidence="1">
    <location>
        <begin position="2359"/>
        <end position="2386"/>
    </location>
</feature>
<feature type="compositionally biased region" description="Basic and acidic residues" evidence="1">
    <location>
        <begin position="639"/>
        <end position="649"/>
    </location>
</feature>
<feature type="compositionally biased region" description="Basic and acidic residues" evidence="1">
    <location>
        <begin position="2404"/>
        <end position="2413"/>
    </location>
</feature>
<proteinExistence type="predicted"/>
<feature type="compositionally biased region" description="Basic and acidic residues" evidence="1">
    <location>
        <begin position="2144"/>
        <end position="2154"/>
    </location>
</feature>
<feature type="region of interest" description="Disordered" evidence="1">
    <location>
        <begin position="3979"/>
        <end position="4211"/>
    </location>
</feature>
<feature type="region of interest" description="Disordered" evidence="1">
    <location>
        <begin position="456"/>
        <end position="487"/>
    </location>
</feature>
<feature type="region of interest" description="Disordered" evidence="1">
    <location>
        <begin position="3933"/>
        <end position="3965"/>
    </location>
</feature>
<feature type="compositionally biased region" description="Basic and acidic residues" evidence="1">
    <location>
        <begin position="3250"/>
        <end position="3266"/>
    </location>
</feature>
<feature type="compositionally biased region" description="Polar residues" evidence="1">
    <location>
        <begin position="311"/>
        <end position="332"/>
    </location>
</feature>
<feature type="compositionally biased region" description="Acidic residues" evidence="1">
    <location>
        <begin position="940"/>
        <end position="960"/>
    </location>
</feature>
<dbReference type="GO" id="GO:0005654">
    <property type="term" value="C:nucleoplasm"/>
    <property type="evidence" value="ECO:0000318"/>
    <property type="project" value="GO_Central"/>
</dbReference>
<feature type="compositionally biased region" description="Basic and acidic residues" evidence="1">
    <location>
        <begin position="2004"/>
        <end position="2018"/>
    </location>
</feature>
<feature type="compositionally biased region" description="Acidic residues" evidence="1">
    <location>
        <begin position="3234"/>
        <end position="3243"/>
    </location>
</feature>
<feature type="compositionally biased region" description="Polar residues" evidence="1">
    <location>
        <begin position="1580"/>
        <end position="1593"/>
    </location>
</feature>
<dbReference type="OrthoDB" id="10054471at2759"/>
<dbReference type="KEGG" id="bfo:118412121"/>
<dbReference type="OMA" id="CITEERH"/>
<feature type="compositionally biased region" description="Polar residues" evidence="1">
    <location>
        <begin position="2019"/>
        <end position="2031"/>
    </location>
</feature>
<feature type="compositionally biased region" description="Basic and acidic residues" evidence="1">
    <location>
        <begin position="1457"/>
        <end position="1469"/>
    </location>
</feature>
<feature type="compositionally biased region" description="Basic and acidic residues" evidence="1">
    <location>
        <begin position="2704"/>
        <end position="2721"/>
    </location>
</feature>
<dbReference type="GeneID" id="118412121"/>
<feature type="region of interest" description="Disordered" evidence="1">
    <location>
        <begin position="1282"/>
        <end position="1469"/>
    </location>
</feature>
<dbReference type="PANTHER" id="PTHR16207">
    <property type="entry name" value="SET DOMAIN-CONTAINING PROTEIN"/>
    <property type="match status" value="1"/>
</dbReference>
<feature type="region of interest" description="Disordered" evidence="1">
    <location>
        <begin position="1563"/>
        <end position="1633"/>
    </location>
</feature>
<feature type="compositionally biased region" description="Low complexity" evidence="1">
    <location>
        <begin position="1984"/>
        <end position="1998"/>
    </location>
</feature>
<feature type="compositionally biased region" description="Basic and acidic residues" evidence="1">
    <location>
        <begin position="1925"/>
        <end position="1952"/>
    </location>
</feature>
<feature type="compositionally biased region" description="Polar residues" evidence="1">
    <location>
        <begin position="2094"/>
        <end position="2111"/>
    </location>
</feature>
<feature type="region of interest" description="Disordered" evidence="1">
    <location>
        <begin position="3536"/>
        <end position="3666"/>
    </location>
</feature>
<feature type="compositionally biased region" description="Polar residues" evidence="1">
    <location>
        <begin position="3692"/>
        <end position="3716"/>
    </location>
</feature>
<feature type="region of interest" description="Disordered" evidence="1">
    <location>
        <begin position="515"/>
        <end position="615"/>
    </location>
</feature>
<dbReference type="RefSeq" id="XP_035670657.1">
    <property type="nucleotide sequence ID" value="XM_035814764.1"/>
</dbReference>
<feature type="compositionally biased region" description="Polar residues" evidence="1">
    <location>
        <begin position="267"/>
        <end position="281"/>
    </location>
</feature>
<feature type="region of interest" description="Disordered" evidence="1">
    <location>
        <begin position="1645"/>
        <end position="1889"/>
    </location>
</feature>
<dbReference type="RefSeq" id="XP_035670654.1">
    <property type="nucleotide sequence ID" value="XM_035814761.1"/>
</dbReference>
<protein>
    <submittedName>
        <fullName evidence="3 4">Uncharacterized protein LOC118412121 isoform X1</fullName>
    </submittedName>
</protein>
<feature type="compositionally biased region" description="Basic and acidic residues" evidence="1">
    <location>
        <begin position="2032"/>
        <end position="2044"/>
    </location>
</feature>
<feature type="compositionally biased region" description="Polar residues" evidence="1">
    <location>
        <begin position="2045"/>
        <end position="2060"/>
    </location>
</feature>
<feature type="compositionally biased region" description="Basic and acidic residues" evidence="1">
    <location>
        <begin position="763"/>
        <end position="785"/>
    </location>
</feature>
<feature type="compositionally biased region" description="Low complexity" evidence="1">
    <location>
        <begin position="3592"/>
        <end position="3606"/>
    </location>
</feature>
<sequence length="4389" mass="486811">MEGYRIPRCPPGDYCIPKVKRNGTDGLLTPVRPGSREEQDVIKIVRRSFLNESFSSQYAVEKICLVNNEELQKDFSSKRQEMKEHGRDVTERYLFTTSGGTDNFPKGKTAVPSQGRSVLGDSTKGVYLKKNADVCLRCQAAKFQRKRTRLLIYKVMLGRVLAVAHDSRSDPNPNHDCHVSREPPRLTDKYWEQYLKTQVYLYEYSDEGLPVKRPRQVLPYAALTLIDVTEVDEQGSQPTVHRIIEGFPMLEPVAPDRRKSVEHVCQKTATANPSPLSSQTKCEVWKKKRAVLKGRQAPTAAVTNPKEDGTHNQVHSTSGTKTATNKSATNPKQDGAGHKIHSSSKTATNHKRVTPPKQSKVNSTSRTESSANHKKNVCLSSIKERKHDSMKTKGHLFVKPDRKMSLKEKRKKVKTAPATKETHTKQSNAVMDIMDIMDRVKDPKLARRRKPVDFMYNQSSADVSPKAASLEKKKSNDSRNKQKEGLFLKQPSEVDDIKMRSAVVVLEHIDHHSVVCNGSRNSPVGERRKSTSSESSGVSEEFLTLDIWTGSGDEEDSMKSTSHSPETSQDSWTGNANEVDNNPTEISAAEANLRGSGTIDKESCQSADTAEDREEVSLSDTLTVKSLDVLVPRFFTTLESERASPRESESIDVETSQCVDTSEDREEVTVTRAMKSFNVQASVPFTMTESERSSPREPGSIDKEFHQSADTTEDREEVSDSQADEKLPDVQVPGPINSAESERASSRESESIDVETNQSADTFEGREEASKRAGPRESEAIDNETHQCGCTYEGSKDVSVTQTVRSPDAQVSVPFTTRESKRAGPRESESIDVETNQSGDTSEDWKKLSDTQTSDTHTSLDVLVSGPFPTAGFDRPSLREVKGPSSTHSLTHPRRISDFAEDEESEVDNDSVLDHGLDFIEGLGRSLDLVDIRSLNGEDGSSDETEQEMDSLPEQEDDMQELPHDQEVDICTSPAVSADVDNVTEHDGMDDCSAMREFTSKEEKNAGSCRDVPQVDTANRDVALGENCDSTSKEGIDFTMQVEEVWGGSSISYCALDIDVFSLDAELPEQLVGELSFLQQDDNYEQPAIDYTLPFTSQESHRGGDELREEAGELEVKVKGKDVDSEDATVSNCDPAATTDSRQLSVGEKDDLLLSQDADSSLARSPSGSEDSVERQDHPEEKCKDEDHKCNEKTISVKEEPMEFSIDSKLLNVKKEEKQLKLKLEQDHTEEKYKDKEDTSNEEISVKMEHMEYSVDSKLLKLKEEEKQLKLKLEQLQDERKRFEAETGKASVEFSKHKSSHNVDSESDCPVSYSDQGTDMIGEGRKGQSAQQDVRESNKAVSAECMKEEGEEKPPDTKGVPFSEPVDNPVCTSTSSTSRDSVSSDQSAVNQQSMSVSEGVPKTDDTGETLNSPDHKNEEKVSNEDATSNSSKRDHNLNIVTIVPTAGENVETGKCSTPKDESKFPAEGKISLTDRLRQVRCPELSLPLDTMQTPDEMLPTVKEKSPLIQPDAAASSSKDGTKVYRLVDVCQNPTNKILTKMGLKKLDRKVSKEQWKEKRQFFKAVAQSQKPDTKSVGQALYNSRQVHQSSIDQKQTEGKVKSCAVNIQDRKSGNNGETCSSEKPASDSSNVESLLIQDAEVQRQWDNWRRQNKKKSKRWKESKKLERKLKHQSRSAHPFICKSRTWKNRHPNSRTVENKVKPREDRQKMLARGENRTQHPPQKVLERKEPNYSTERTGHGQKRKSDASVSPDHLGSKLKRRRHEIKSTLTKREKVAATNVKTCGEPAKTKQRVNKDSSSASSSTQKDKKTDTTANAKGRSSVCKVQNSKSSTSTVSSSRPMSQARVFNGKVHVSQVRSGESNIGATQLRAEVSNDKKSEEETEQVKAGMSQLRAEVKKGMVLESQKETGQVQDSSVCPTSSAKAESTKREKVASAKVKTHGEPAKTELRVNKDTCSSSASAQKDNKTDTTSRTNGRSSVLNVQGSGSSMLPSSRPMPSTQARDVNGKVEVSSDKKSQEETVQVKTGISQSRAEVKKDKVSESQKETGQVQDSSICPTSSAKAELTKREKVASTKVKTHGEPAKTELRVNKDRSSASGQNAQEDNKTDTTANAKGRSLVCKVQNSKSPTSVVSSSRPMSSTQADKVPESQERSGDGKTGATQPTTKVSSAKKSQEEAGSIQPRAEINNDKMSESQKETVQVKDDTIRPTSGANEELFTGKSSPEGTEEVKTSSVILKQLYREMQVKLKDVTTAAERESILLAMKVLKESGGPEMKDVKSEDSTECTTCEAEPSQEALCTTDIGEQCTIQHGDDLSKETSALSKDFIQTDSEPPEEGAGLHQALCITGFQEQCTMHDGNDLRKEETSTLSKESIQTDSEPPEEAAGLHQALCIHVTGFQEQCTMHDGNDLSKDETSALSKRSVQPDSSLQSSEAHYATVPTAVHGSQSTEHGKDDCDPVDTDTSVEDNVSKPCQDDYESVDMDISEENQPEEISTPVITEDLSNPHQQDNYLLVDMDTSTEETKPHAEDNYTLIDMDTSMEGVQEVPESPEKLQEGVPYSPTWNGFSDDHQEELKRTLEVRLDATLLFQPIGCKSSDRSELEKAAQRETPPIDETASFLLSKPPISTKMLLQGAETPLLETQGIETPLAETPLDTPLAEMQTPLAEEQSVETPLMETENDDHHQEELMKTVAARSDANVFQPIGCRGDDLSESEKGADRKTPPIDETASFLSKPPDFLVESISDPHLSIKALLSPPSNRHASVSQPTIMGTDGHLTTLSLKIPSPGNSPHSLESQHATTMEKKSLNSPPVFHEHKLIRPKRLPSGKDVYFKPINIPLECKGILKDPRTKANSVNTIDLEALHWKSYPSPAKRLRRKSAPQTLPASTPLTSPNTGLPTHPPASNDVRDVESTALLVQTVGQQLIRSLQNSLTLRNQSGALQPQFPPAVTSNPNYQDLRSRNVTCISSNVCRDPRIRKRRQSEPNNIRSSGDESTIVEVRSKILQDLRDQLSKLNKRCGAPLENGCEEQEQPDGETKEHGVEQTASFSSFSSCSTMSVSEKCGRLTGGSGDSSESAQSKVHDADISGKSPDIPACGNMNAEGEQLNTKAKDSDQHADAALKEGEIVSKEEAKGLSRKEKKRMRMKMRKRKKEREKDISSKRQKYDDPKPCPAMVKGSSCTSSGDLQSRGLPSKPYLYSSPKHSESSDKTSCRAEPSACDCSSAVEDKISSIHTTQGEDGSEDAETLAEELSNQQEDRKKYGEPRSNEHGTVEQPIPARCGEPSPTNDINALEEGNMLDDAHMGQNNELNVQQDTGAVSEQSATGSHAASMVPDCPSLNFRADPLLTTREREGQGLNQNETLIYHQQRLEELVKQHNTLSSMARRNDSSTLKDRLNSLERKMLEEKVCIYSLRCLYVFQKRRNIDKICEQASFVEQKILFWRKKLGKMKKRSEKLSSPEPEIAPLERKLEDLYEQRTELLMSWHRERLFKIEKMSAQALKNTLDHLIIIQRDWERKDNNQLMMIHLKKVIKKAKIALKLKEEDAGNSRPGMPCHDGSCDLEKGPSSQAETVQEREGGALVSSCTLQTQGAKENETNPSPGLSLSSIGPGTSDCMMSNAPCGDEKENPPSLEDGVAKESQFAADGPRPNCHTPDSLEVQKSCATSDDEALMDSTPMTPATPVCDEPQETVKSLNIQQDTSAVSEQSENGGLANPSETDSQHASMMPDCPSLNFRADPLLTTREREGQCLNQKELIVYYQQRLVELNKQQDTLSSIAPNIDSGTLKDSMNSLEKEMLEAKVIIYSMRCLYIFERRRGHVYKYLSNKASSVEKKIQQLKTRLRLREIEKRSRKLPSPEPETIQMERELEDLYEQRTEAFTSFFRERAFGIDTMSAQALKNTLNHLLTIQQDWEEKNTNQLIMTLLEKVIKKAEIALELKEEDAGNWRPDTPCQDESCDPEQGPSSQAETAPIEDSGATVPICALQAQQGAKENETNLSSGASPSRIDTDTSDCTVTSTPCRDEKENPPSLEDGVSKESQFAADGPRPNCRTPDSLEVQKASATSDDEALMDSTPTTPGTPVCDEPQEPVTWDGKFYAVILPTQPEVVEEPQAKVTSIQSEHGSSDSKSSKPDDCDTDAESTAPPPQLETHVPKQQEAQVETDEETSSAAPEVNTTNESSPTAEEGTEEEGRRSEDWNSSVSSEEQRTNDTRRRRTSFRQWRRAERWKARMEEQSNYQGNQGSFINRFHCNQAGGQYNQANMLSRQANSMCNQANMQSRQANSMCNQANMLGRQGNSMCNQQNWDSRTCVRTGNTYQQCTNQAMNIPSLCQVGRFGNNIPSLCQLGRLGNNMPWSRRGDMCNNMSDRMDMRRQYITNRNQQWNMCQSNFQRGYNNQRY</sequence>
<feature type="compositionally biased region" description="Low complexity" evidence="1">
    <location>
        <begin position="1153"/>
        <end position="1165"/>
    </location>
</feature>
<feature type="compositionally biased region" description="Polar residues" evidence="1">
    <location>
        <begin position="1953"/>
        <end position="1962"/>
    </location>
</feature>
<feature type="compositionally biased region" description="Low complexity" evidence="1">
    <location>
        <begin position="1828"/>
        <end position="1838"/>
    </location>
</feature>
<feature type="compositionally biased region" description="Basic and acidic residues" evidence="1">
    <location>
        <begin position="3104"/>
        <end position="3132"/>
    </location>
</feature>
<feature type="compositionally biased region" description="Acidic residues" evidence="1">
    <location>
        <begin position="899"/>
        <end position="909"/>
    </location>
</feature>
<feature type="compositionally biased region" description="Basic and acidic residues" evidence="1">
    <location>
        <begin position="3197"/>
        <end position="3207"/>
    </location>
</feature>
<feature type="compositionally biased region" description="Low complexity" evidence="1">
    <location>
        <begin position="532"/>
        <end position="541"/>
    </location>
</feature>
<feature type="compositionally biased region" description="Basic and acidic residues" evidence="1">
    <location>
        <begin position="1345"/>
        <end position="1356"/>
    </location>
</feature>
<feature type="compositionally biased region" description="Basic and acidic residues" evidence="1">
    <location>
        <begin position="3149"/>
        <end position="3164"/>
    </location>
</feature>
<feature type="compositionally biased region" description="Basic and acidic residues" evidence="1">
    <location>
        <begin position="4114"/>
        <end position="4125"/>
    </location>
</feature>
<organism evidence="2 5">
    <name type="scientific">Branchiostoma floridae</name>
    <name type="common">Florida lancelet</name>
    <name type="synonym">Amphioxus</name>
    <dbReference type="NCBI Taxonomy" id="7739"/>
    <lineage>
        <taxon>Eukaryota</taxon>
        <taxon>Metazoa</taxon>
        <taxon>Chordata</taxon>
        <taxon>Cephalochordata</taxon>
        <taxon>Leptocardii</taxon>
        <taxon>Amphioxiformes</taxon>
        <taxon>Branchiostomatidae</taxon>
        <taxon>Branchiostoma</taxon>
    </lineage>
</organism>
<dbReference type="RefSeq" id="XP_035670655.1">
    <property type="nucleotide sequence ID" value="XM_035814762.1"/>
</dbReference>
<feature type="region of interest" description="Disordered" evidence="1">
    <location>
        <begin position="2402"/>
        <end position="2478"/>
    </location>
</feature>
<feature type="region of interest" description="Disordered" evidence="1">
    <location>
        <begin position="1903"/>
        <end position="2228"/>
    </location>
</feature>
<evidence type="ECO:0000313" key="5">
    <source>
        <dbReference type="RefSeq" id="XP_035670657.1"/>
    </source>
</evidence>
<feature type="region of interest" description="Disordered" evidence="1">
    <location>
        <begin position="3014"/>
        <end position="3278"/>
    </location>
</feature>
<feature type="compositionally biased region" description="Polar residues" evidence="1">
    <location>
        <begin position="3576"/>
        <end position="3585"/>
    </location>
</feature>
<feature type="compositionally biased region" description="Low complexity" evidence="1">
    <location>
        <begin position="2124"/>
        <end position="2140"/>
    </location>
</feature>
<feature type="compositionally biased region" description="Polar residues" evidence="1">
    <location>
        <begin position="1128"/>
        <end position="1144"/>
    </location>
</feature>
<dbReference type="GO" id="GO:0045814">
    <property type="term" value="P:negative regulation of gene expression, epigenetic"/>
    <property type="evidence" value="ECO:0007669"/>
    <property type="project" value="InterPro"/>
</dbReference>
<evidence type="ECO:0000313" key="3">
    <source>
        <dbReference type="RefSeq" id="XP_035670654.1"/>
    </source>
</evidence>
<feature type="region of interest" description="Disordered" evidence="1">
    <location>
        <begin position="2485"/>
        <end position="2504"/>
    </location>
</feature>
<feature type="compositionally biased region" description="Basic and acidic residues" evidence="1">
    <location>
        <begin position="1099"/>
        <end position="1123"/>
    </location>
</feature>
<dbReference type="SUPFAM" id="SSF56399">
    <property type="entry name" value="ADP-ribosylation"/>
    <property type="match status" value="1"/>
</dbReference>
<feature type="region of interest" description="Disordered" evidence="1">
    <location>
        <begin position="639"/>
        <end position="909"/>
    </location>
</feature>
<feature type="compositionally biased region" description="Low complexity" evidence="1">
    <location>
        <begin position="3042"/>
        <end position="3055"/>
    </location>
</feature>
<feature type="compositionally biased region" description="Polar residues" evidence="1">
    <location>
        <begin position="2158"/>
        <end position="2170"/>
    </location>
</feature>
<feature type="compositionally biased region" description="Basic and acidic residues" evidence="1">
    <location>
        <begin position="2593"/>
        <end position="2604"/>
    </location>
</feature>
<dbReference type="Proteomes" id="UP000001554">
    <property type="component" value="Chromosome 3"/>
</dbReference>
<dbReference type="PANTHER" id="PTHR16207:SF11">
    <property type="entry name" value="SET DOMAIN-CONTAINING PROTEIN"/>
    <property type="match status" value="1"/>
</dbReference>
<feature type="compositionally biased region" description="Polar residues" evidence="1">
    <location>
        <begin position="3979"/>
        <end position="3994"/>
    </location>
</feature>
<accession>A0A9J7KUF4</accession>
<evidence type="ECO:0000313" key="2">
    <source>
        <dbReference type="Proteomes" id="UP000001554"/>
    </source>
</evidence>
<feature type="compositionally biased region" description="Basic and acidic residues" evidence="1">
    <location>
        <begin position="1696"/>
        <end position="1717"/>
    </location>
</feature>
<reference evidence="2" key="1">
    <citation type="journal article" date="2020" name="Nat. Ecol. Evol.">
        <title>Deeply conserved synteny resolves early events in vertebrate evolution.</title>
        <authorList>
            <person name="Simakov O."/>
            <person name="Marletaz F."/>
            <person name="Yue J.X."/>
            <person name="O'Connell B."/>
            <person name="Jenkins J."/>
            <person name="Brandt A."/>
            <person name="Calef R."/>
            <person name="Tung C.H."/>
            <person name="Huang T.K."/>
            <person name="Schmutz J."/>
            <person name="Satoh N."/>
            <person name="Yu J.K."/>
            <person name="Putnam N.H."/>
            <person name="Green R.E."/>
            <person name="Rokhsar D.S."/>
        </authorList>
    </citation>
    <scope>NUCLEOTIDE SEQUENCE [LARGE SCALE GENOMIC DNA]</scope>
    <source>
        <strain evidence="2">S238N-H82</strain>
    </source>
</reference>
<feature type="compositionally biased region" description="Basic and acidic residues" evidence="1">
    <location>
        <begin position="689"/>
        <end position="707"/>
    </location>
</feature>
<feature type="compositionally biased region" description="Polar residues" evidence="1">
    <location>
        <begin position="1613"/>
        <end position="1632"/>
    </location>
</feature>
<feature type="compositionally biased region" description="Polar residues" evidence="1">
    <location>
        <begin position="1855"/>
        <end position="1865"/>
    </location>
</feature>
<feature type="compositionally biased region" description="Basic and acidic residues" evidence="1">
    <location>
        <begin position="2185"/>
        <end position="2205"/>
    </location>
</feature>
<feature type="compositionally biased region" description="Basic and acidic residues" evidence="1">
    <location>
        <begin position="1172"/>
        <end position="1189"/>
    </location>
</feature>
<feature type="compositionally biased region" description="Basic and acidic residues" evidence="1">
    <location>
        <begin position="469"/>
        <end position="486"/>
    </location>
</feature>
<feature type="region of interest" description="Disordered" evidence="1">
    <location>
        <begin position="261"/>
        <end position="380"/>
    </location>
</feature>
<feature type="region of interest" description="Disordered" evidence="1">
    <location>
        <begin position="2592"/>
        <end position="2612"/>
    </location>
</feature>
<feature type="region of interest" description="Disordered" evidence="1">
    <location>
        <begin position="3692"/>
        <end position="3723"/>
    </location>
</feature>
<feature type="compositionally biased region" description="Low complexity" evidence="1">
    <location>
        <begin position="1372"/>
        <end position="1387"/>
    </location>
</feature>
<feature type="compositionally biased region" description="Basic residues" evidence="1">
    <location>
        <begin position="1650"/>
        <end position="1674"/>
    </location>
</feature>
<feature type="compositionally biased region" description="Basic and acidic residues" evidence="1">
    <location>
        <begin position="740"/>
        <end position="750"/>
    </location>
</feature>
<feature type="compositionally biased region" description="Polar residues" evidence="1">
    <location>
        <begin position="356"/>
        <end position="370"/>
    </location>
</feature>
<feature type="compositionally biased region" description="Basic and acidic residues" evidence="1">
    <location>
        <begin position="2063"/>
        <end position="2093"/>
    </location>
</feature>
<feature type="compositionally biased region" description="Basic and acidic residues" evidence="1">
    <location>
        <begin position="818"/>
        <end position="829"/>
    </location>
</feature>
<feature type="compositionally biased region" description="Basic and acidic residues" evidence="1">
    <location>
        <begin position="1413"/>
        <end position="1423"/>
    </location>
</feature>
<evidence type="ECO:0000256" key="1">
    <source>
        <dbReference type="SAM" id="MobiDB-lite"/>
    </source>
</evidence>
<feature type="region of interest" description="Disordered" evidence="1">
    <location>
        <begin position="2539"/>
        <end position="2568"/>
    </location>
</feature>
<feature type="compositionally biased region" description="Polar residues" evidence="1">
    <location>
        <begin position="850"/>
        <end position="859"/>
    </location>
</feature>
<feature type="compositionally biased region" description="Polar residues" evidence="1">
    <location>
        <begin position="1907"/>
        <end position="1924"/>
    </location>
</feature>